<keyword evidence="3" id="KW-0479">Metal-binding</keyword>
<dbReference type="RefSeq" id="WP_123670662.1">
    <property type="nucleotide sequence ID" value="NZ_RJKE01000001.1"/>
</dbReference>
<dbReference type="EMBL" id="RJKE01000001">
    <property type="protein sequence ID" value="ROO87438.1"/>
    <property type="molecule type" value="Genomic_DNA"/>
</dbReference>
<dbReference type="PROSITE" id="PS51379">
    <property type="entry name" value="4FE4S_FER_2"/>
    <property type="match status" value="1"/>
</dbReference>
<dbReference type="GO" id="GO:0051538">
    <property type="term" value="F:3 iron, 4 sulfur cluster binding"/>
    <property type="evidence" value="ECO:0007669"/>
    <property type="project" value="UniProtKB-KW"/>
</dbReference>
<protein>
    <submittedName>
        <fullName evidence="9">Ferredoxin</fullName>
    </submittedName>
</protein>
<dbReference type="Gene3D" id="3.30.70.20">
    <property type="match status" value="1"/>
</dbReference>
<dbReference type="GO" id="GO:0046872">
    <property type="term" value="F:metal ion binding"/>
    <property type="evidence" value="ECO:0007669"/>
    <property type="project" value="UniProtKB-KW"/>
</dbReference>
<dbReference type="InterPro" id="IPR017896">
    <property type="entry name" value="4Fe4S_Fe-S-bd"/>
</dbReference>
<dbReference type="PANTHER" id="PTHR36923">
    <property type="entry name" value="FERREDOXIN"/>
    <property type="match status" value="1"/>
</dbReference>
<gene>
    <name evidence="9" type="ORF">EDD29_5046</name>
</gene>
<keyword evidence="7" id="KW-0003">3Fe-4S</keyword>
<evidence type="ECO:0000256" key="7">
    <source>
        <dbReference type="ARBA" id="ARBA00023291"/>
    </source>
</evidence>
<dbReference type="OrthoDB" id="3215002at2"/>
<evidence type="ECO:0000313" key="9">
    <source>
        <dbReference type="EMBL" id="ROO87438.1"/>
    </source>
</evidence>
<dbReference type="Proteomes" id="UP000272400">
    <property type="component" value="Unassembled WGS sequence"/>
</dbReference>
<dbReference type="InterPro" id="IPR051269">
    <property type="entry name" value="Fe-S_cluster_ET"/>
</dbReference>
<evidence type="ECO:0000313" key="10">
    <source>
        <dbReference type="Proteomes" id="UP000272400"/>
    </source>
</evidence>
<dbReference type="SUPFAM" id="SSF54862">
    <property type="entry name" value="4Fe-4S ferredoxins"/>
    <property type="match status" value="1"/>
</dbReference>
<feature type="domain" description="4Fe-4S ferredoxin-type" evidence="8">
    <location>
        <begin position="1"/>
        <end position="29"/>
    </location>
</feature>
<proteinExistence type="predicted"/>
<dbReference type="PANTHER" id="PTHR36923:SF3">
    <property type="entry name" value="FERREDOXIN"/>
    <property type="match status" value="1"/>
</dbReference>
<organism evidence="9 10">
    <name type="scientific">Actinocorallia herbida</name>
    <dbReference type="NCBI Taxonomy" id="58109"/>
    <lineage>
        <taxon>Bacteria</taxon>
        <taxon>Bacillati</taxon>
        <taxon>Actinomycetota</taxon>
        <taxon>Actinomycetes</taxon>
        <taxon>Streptosporangiales</taxon>
        <taxon>Thermomonosporaceae</taxon>
        <taxon>Actinocorallia</taxon>
    </lineage>
</organism>
<evidence type="ECO:0000259" key="8">
    <source>
        <dbReference type="PROSITE" id="PS51379"/>
    </source>
</evidence>
<keyword evidence="5" id="KW-0408">Iron</keyword>
<dbReference type="AlphaFoldDB" id="A0A3N1D300"/>
<evidence type="ECO:0000256" key="3">
    <source>
        <dbReference type="ARBA" id="ARBA00022723"/>
    </source>
</evidence>
<sequence>MRIIAQQDRCVGAGQCVLVDPEAFDQNDDDGTVIVLRPDPRTDAEIGRAREAVNVCPGRTLSLEP</sequence>
<evidence type="ECO:0000256" key="1">
    <source>
        <dbReference type="ARBA" id="ARBA00001927"/>
    </source>
</evidence>
<evidence type="ECO:0000256" key="5">
    <source>
        <dbReference type="ARBA" id="ARBA00023004"/>
    </source>
</evidence>
<dbReference type="Pfam" id="PF13370">
    <property type="entry name" value="Fer4_13"/>
    <property type="match status" value="1"/>
</dbReference>
<evidence type="ECO:0000256" key="6">
    <source>
        <dbReference type="ARBA" id="ARBA00023014"/>
    </source>
</evidence>
<comment type="cofactor">
    <cofactor evidence="1">
        <name>[3Fe-4S] cluster</name>
        <dbReference type="ChEBI" id="CHEBI:21137"/>
    </cofactor>
</comment>
<keyword evidence="10" id="KW-1185">Reference proteome</keyword>
<keyword evidence="2" id="KW-0813">Transport</keyword>
<keyword evidence="6" id="KW-0411">Iron-sulfur</keyword>
<name>A0A3N1D300_9ACTN</name>
<evidence type="ECO:0000256" key="2">
    <source>
        <dbReference type="ARBA" id="ARBA00022448"/>
    </source>
</evidence>
<comment type="caution">
    <text evidence="9">The sequence shown here is derived from an EMBL/GenBank/DDBJ whole genome shotgun (WGS) entry which is preliminary data.</text>
</comment>
<evidence type="ECO:0000256" key="4">
    <source>
        <dbReference type="ARBA" id="ARBA00022982"/>
    </source>
</evidence>
<accession>A0A3N1D300</accession>
<keyword evidence="4" id="KW-0249">Electron transport</keyword>
<reference evidence="9 10" key="1">
    <citation type="submission" date="2018-11" db="EMBL/GenBank/DDBJ databases">
        <title>Sequencing the genomes of 1000 actinobacteria strains.</title>
        <authorList>
            <person name="Klenk H.-P."/>
        </authorList>
    </citation>
    <scope>NUCLEOTIDE SEQUENCE [LARGE SCALE GENOMIC DNA]</scope>
    <source>
        <strain evidence="9 10">DSM 44254</strain>
    </source>
</reference>